<evidence type="ECO:0000259" key="2">
    <source>
        <dbReference type="PROSITE" id="PS50943"/>
    </source>
</evidence>
<dbReference type="CDD" id="cd00093">
    <property type="entry name" value="HTH_XRE"/>
    <property type="match status" value="1"/>
</dbReference>
<dbReference type="EMBL" id="JACSNX010000013">
    <property type="protein sequence ID" value="MBM6851574.1"/>
    <property type="molecule type" value="Genomic_DNA"/>
</dbReference>
<organism evidence="3 4">
    <name type="scientific">Oscillibacter valericigenes</name>
    <dbReference type="NCBI Taxonomy" id="351091"/>
    <lineage>
        <taxon>Bacteria</taxon>
        <taxon>Bacillati</taxon>
        <taxon>Bacillota</taxon>
        <taxon>Clostridia</taxon>
        <taxon>Eubacteriales</taxon>
        <taxon>Oscillospiraceae</taxon>
        <taxon>Oscillibacter</taxon>
    </lineage>
</organism>
<reference evidence="3 4" key="1">
    <citation type="journal article" date="2021" name="Sci. Rep.">
        <title>The distribution of antibiotic resistance genes in chicken gut microbiota commensals.</title>
        <authorList>
            <person name="Juricova H."/>
            <person name="Matiasovicova J."/>
            <person name="Kubasova T."/>
            <person name="Cejkova D."/>
            <person name="Rychlik I."/>
        </authorList>
    </citation>
    <scope>NUCLEOTIDE SEQUENCE [LARGE SCALE GENOMIC DNA]</scope>
    <source>
        <strain evidence="3 4">An411</strain>
    </source>
</reference>
<dbReference type="InterPro" id="IPR001387">
    <property type="entry name" value="Cro/C1-type_HTH"/>
</dbReference>
<feature type="domain" description="HTH cro/C1-type" evidence="2">
    <location>
        <begin position="5"/>
        <end position="59"/>
    </location>
</feature>
<gene>
    <name evidence="3" type="ORF">H9X91_09030</name>
</gene>
<dbReference type="InterPro" id="IPR010982">
    <property type="entry name" value="Lambda_DNA-bd_dom_sf"/>
</dbReference>
<dbReference type="SMART" id="SM00530">
    <property type="entry name" value="HTH_XRE"/>
    <property type="match status" value="1"/>
</dbReference>
<sequence length="66" mass="7164">MANNIKQLREAAGMTQAELAAKMQLTTPSVTKWELGRANPTYDNLIQLAEIFGVSLDEVAGRQTSA</sequence>
<dbReference type="PANTHER" id="PTHR46558">
    <property type="entry name" value="TRACRIPTIONAL REGULATORY PROTEIN-RELATED-RELATED"/>
    <property type="match status" value="1"/>
</dbReference>
<dbReference type="Proteomes" id="UP000719500">
    <property type="component" value="Unassembled WGS sequence"/>
</dbReference>
<keyword evidence="1" id="KW-0238">DNA-binding</keyword>
<name>A0ABS2FVB8_9FIRM</name>
<comment type="caution">
    <text evidence="3">The sequence shown here is derived from an EMBL/GenBank/DDBJ whole genome shotgun (WGS) entry which is preliminary data.</text>
</comment>
<proteinExistence type="predicted"/>
<evidence type="ECO:0000313" key="3">
    <source>
        <dbReference type="EMBL" id="MBM6851574.1"/>
    </source>
</evidence>
<evidence type="ECO:0000256" key="1">
    <source>
        <dbReference type="ARBA" id="ARBA00023125"/>
    </source>
</evidence>
<keyword evidence="4" id="KW-1185">Reference proteome</keyword>
<dbReference type="SUPFAM" id="SSF47413">
    <property type="entry name" value="lambda repressor-like DNA-binding domains"/>
    <property type="match status" value="1"/>
</dbReference>
<accession>A0ABS2FVB8</accession>
<evidence type="ECO:0000313" key="4">
    <source>
        <dbReference type="Proteomes" id="UP000719500"/>
    </source>
</evidence>
<dbReference type="PANTHER" id="PTHR46558:SF4">
    <property type="entry name" value="DNA-BIDING PHAGE PROTEIN"/>
    <property type="match status" value="1"/>
</dbReference>
<dbReference type="Gene3D" id="1.10.260.40">
    <property type="entry name" value="lambda repressor-like DNA-binding domains"/>
    <property type="match status" value="1"/>
</dbReference>
<dbReference type="Pfam" id="PF01381">
    <property type="entry name" value="HTH_3"/>
    <property type="match status" value="1"/>
</dbReference>
<dbReference type="RefSeq" id="WP_204804482.1">
    <property type="nucleotide sequence ID" value="NZ_JACSNX010000013.1"/>
</dbReference>
<protein>
    <submittedName>
        <fullName evidence="3">Helix-turn-helix transcriptional regulator</fullName>
    </submittedName>
</protein>
<dbReference type="PROSITE" id="PS50943">
    <property type="entry name" value="HTH_CROC1"/>
    <property type="match status" value="1"/>
</dbReference>